<accession>A0A9N8HGW4</accession>
<feature type="compositionally biased region" description="Polar residues" evidence="1">
    <location>
        <begin position="268"/>
        <end position="277"/>
    </location>
</feature>
<comment type="caution">
    <text evidence="2">The sequence shown here is derived from an EMBL/GenBank/DDBJ whole genome shotgun (WGS) entry which is preliminary data.</text>
</comment>
<proteinExistence type="predicted"/>
<name>A0A9N8HGW4_9STRA</name>
<sequence>MSCSTSTTSTTSTLPLNSSTAISKMENNLRSVALSNTKGIHALVMGRKKCVSRALTAFKSALTELEDTMATSSCNHCCQMTTAARLEVFNSSAVTGLPALTDELPFYFYLYNRAIYFCPLSDTTTVGLTFYKCVLHFNMALAHHVKANNSTTSSGDAKAIKSAIKYYKQCLRALSHLGVSGDRPPFPGGGEAMVYLRLAALNNLAHVQTLAGDSESSQKTLARVFKFTLAQRPFLFNQKDQATSSSNSSTTGSTSTTQPDGTPMEDCSSPQNNANPNNDDRDEHSDSRRANNTMNSEFVNEVLLNVMVSGPIAGAAAA</sequence>
<feature type="compositionally biased region" description="Low complexity" evidence="1">
    <location>
        <begin position="243"/>
        <end position="257"/>
    </location>
</feature>
<protein>
    <submittedName>
        <fullName evidence="2">Uncharacterized protein</fullName>
    </submittedName>
</protein>
<organism evidence="2 3">
    <name type="scientific">Seminavis robusta</name>
    <dbReference type="NCBI Taxonomy" id="568900"/>
    <lineage>
        <taxon>Eukaryota</taxon>
        <taxon>Sar</taxon>
        <taxon>Stramenopiles</taxon>
        <taxon>Ochrophyta</taxon>
        <taxon>Bacillariophyta</taxon>
        <taxon>Bacillariophyceae</taxon>
        <taxon>Bacillariophycidae</taxon>
        <taxon>Naviculales</taxon>
        <taxon>Naviculaceae</taxon>
        <taxon>Seminavis</taxon>
    </lineage>
</organism>
<dbReference type="AlphaFoldDB" id="A0A9N8HGW4"/>
<keyword evidence="3" id="KW-1185">Reference proteome</keyword>
<dbReference type="Proteomes" id="UP001153069">
    <property type="component" value="Unassembled WGS sequence"/>
</dbReference>
<dbReference type="EMBL" id="CAICTM010000599">
    <property type="protein sequence ID" value="CAB9513581.1"/>
    <property type="molecule type" value="Genomic_DNA"/>
</dbReference>
<evidence type="ECO:0000313" key="3">
    <source>
        <dbReference type="Proteomes" id="UP001153069"/>
    </source>
</evidence>
<evidence type="ECO:0000256" key="1">
    <source>
        <dbReference type="SAM" id="MobiDB-lite"/>
    </source>
</evidence>
<reference evidence="2" key="1">
    <citation type="submission" date="2020-06" db="EMBL/GenBank/DDBJ databases">
        <authorList>
            <consortium name="Plant Systems Biology data submission"/>
        </authorList>
    </citation>
    <scope>NUCLEOTIDE SEQUENCE</scope>
    <source>
        <strain evidence="2">D6</strain>
    </source>
</reference>
<feature type="compositionally biased region" description="Basic and acidic residues" evidence="1">
    <location>
        <begin position="278"/>
        <end position="289"/>
    </location>
</feature>
<evidence type="ECO:0000313" key="2">
    <source>
        <dbReference type="EMBL" id="CAB9513581.1"/>
    </source>
</evidence>
<feature type="region of interest" description="Disordered" evidence="1">
    <location>
        <begin position="238"/>
        <end position="294"/>
    </location>
</feature>
<gene>
    <name evidence="2" type="ORF">SEMRO_600_G173420.1</name>
</gene>